<feature type="signal peptide" evidence="2">
    <location>
        <begin position="1"/>
        <end position="21"/>
    </location>
</feature>
<dbReference type="WBParaSite" id="PSAMB.scaffold261size60426.g4060.t1">
    <property type="protein sequence ID" value="PSAMB.scaffold261size60426.g4060.t1"/>
    <property type="gene ID" value="PSAMB.scaffold261size60426.g4060"/>
</dbReference>
<keyword evidence="1" id="KW-0812">Transmembrane</keyword>
<keyword evidence="3" id="KW-1185">Reference proteome</keyword>
<keyword evidence="1" id="KW-0472">Membrane</keyword>
<dbReference type="InterPro" id="IPR045860">
    <property type="entry name" value="Snake_toxin-like_sf"/>
</dbReference>
<keyword evidence="1" id="KW-1133">Transmembrane helix</keyword>
<dbReference type="Proteomes" id="UP000887566">
    <property type="component" value="Unplaced"/>
</dbReference>
<evidence type="ECO:0000313" key="3">
    <source>
        <dbReference type="Proteomes" id="UP000887566"/>
    </source>
</evidence>
<evidence type="ECO:0000313" key="4">
    <source>
        <dbReference type="WBParaSite" id="PSAMB.scaffold261size60426.g4060.t1"/>
    </source>
</evidence>
<evidence type="ECO:0000256" key="1">
    <source>
        <dbReference type="SAM" id="Phobius"/>
    </source>
</evidence>
<protein>
    <submittedName>
        <fullName evidence="4">Uncharacterized protein</fullName>
    </submittedName>
</protein>
<dbReference type="SUPFAM" id="SSF57302">
    <property type="entry name" value="Snake toxin-like"/>
    <property type="match status" value="1"/>
</dbReference>
<dbReference type="AlphaFoldDB" id="A0A914VXV8"/>
<proteinExistence type="predicted"/>
<keyword evidence="2" id="KW-0732">Signal</keyword>
<feature type="chain" id="PRO_5037747554" evidence="2">
    <location>
        <begin position="22"/>
        <end position="117"/>
    </location>
</feature>
<accession>A0A914VXV8</accession>
<feature type="transmembrane region" description="Helical" evidence="1">
    <location>
        <begin position="95"/>
        <end position="115"/>
    </location>
</feature>
<evidence type="ECO:0000256" key="2">
    <source>
        <dbReference type="SAM" id="SignalP"/>
    </source>
</evidence>
<sequence>MSTSSSAIAVLLYCCLAVTSARQCYHGEGSFSSSGPCQTNVNWCGKQIFPDGSEFRACDDPNTCPTQGERCTNLNDGSTLCCCDSDLCNGANMSAQSIILTVVALVGSLSSLVYLRS</sequence>
<name>A0A914VXV8_9BILA</name>
<organism evidence="3 4">
    <name type="scientific">Plectus sambesii</name>
    <dbReference type="NCBI Taxonomy" id="2011161"/>
    <lineage>
        <taxon>Eukaryota</taxon>
        <taxon>Metazoa</taxon>
        <taxon>Ecdysozoa</taxon>
        <taxon>Nematoda</taxon>
        <taxon>Chromadorea</taxon>
        <taxon>Plectida</taxon>
        <taxon>Plectina</taxon>
        <taxon>Plectoidea</taxon>
        <taxon>Plectidae</taxon>
        <taxon>Plectus</taxon>
    </lineage>
</organism>
<reference evidence="4" key="1">
    <citation type="submission" date="2022-11" db="UniProtKB">
        <authorList>
            <consortium name="WormBaseParasite"/>
        </authorList>
    </citation>
    <scope>IDENTIFICATION</scope>
</reference>